<comment type="caution">
    <text evidence="1">The sequence shown here is derived from an EMBL/GenBank/DDBJ whole genome shotgun (WGS) entry which is preliminary data.</text>
</comment>
<evidence type="ECO:0008006" key="2">
    <source>
        <dbReference type="Google" id="ProtNLM"/>
    </source>
</evidence>
<dbReference type="EMBL" id="DTFV01000126">
    <property type="protein sequence ID" value="HGI31394.1"/>
    <property type="molecule type" value="Genomic_DNA"/>
</dbReference>
<dbReference type="InterPro" id="IPR011990">
    <property type="entry name" value="TPR-like_helical_dom_sf"/>
</dbReference>
<sequence length="102" mass="11529">MSRKPLGRGLEVFFSRDSERAMFQKALDHDRKGEVFEAFHLYMKVAEQRGTLRAKALNNAAVILAEHGFVDQARALLREALQEDAENREARENLSILEGDAG</sequence>
<dbReference type="AlphaFoldDB" id="A0A7V4DEU9"/>
<accession>A0A7V4DEU9</accession>
<gene>
    <name evidence="1" type="ORF">ENV30_08850</name>
</gene>
<proteinExistence type="predicted"/>
<reference evidence="1" key="1">
    <citation type="journal article" date="2020" name="mSystems">
        <title>Genome- and Community-Level Interaction Insights into Carbon Utilization and Element Cycling Functions of Hydrothermarchaeota in Hydrothermal Sediment.</title>
        <authorList>
            <person name="Zhou Z."/>
            <person name="Liu Y."/>
            <person name="Xu W."/>
            <person name="Pan J."/>
            <person name="Luo Z.H."/>
            <person name="Li M."/>
        </authorList>
    </citation>
    <scope>NUCLEOTIDE SEQUENCE [LARGE SCALE GENOMIC DNA]</scope>
    <source>
        <strain evidence="1">SpSt-747</strain>
    </source>
</reference>
<organism evidence="1">
    <name type="scientific">Candidatus Caldatribacterium californiense</name>
    <dbReference type="NCBI Taxonomy" id="1454726"/>
    <lineage>
        <taxon>Bacteria</taxon>
        <taxon>Pseudomonadati</taxon>
        <taxon>Atribacterota</taxon>
        <taxon>Atribacteria</taxon>
        <taxon>Atribacterales</taxon>
        <taxon>Candidatus Caldatribacteriaceae</taxon>
        <taxon>Candidatus Caldatribacterium</taxon>
    </lineage>
</organism>
<dbReference type="SUPFAM" id="SSF48452">
    <property type="entry name" value="TPR-like"/>
    <property type="match status" value="1"/>
</dbReference>
<dbReference type="Gene3D" id="1.25.40.10">
    <property type="entry name" value="Tetratricopeptide repeat domain"/>
    <property type="match status" value="1"/>
</dbReference>
<name>A0A7V4DEU9_9BACT</name>
<evidence type="ECO:0000313" key="1">
    <source>
        <dbReference type="EMBL" id="HGI31394.1"/>
    </source>
</evidence>
<protein>
    <recommendedName>
        <fullName evidence="2">Tetratricopeptide repeat protein</fullName>
    </recommendedName>
</protein>